<dbReference type="PANTHER" id="PTHR24253">
    <property type="entry name" value="TRANSMEMBRANE PROTEASE SERINE"/>
    <property type="match status" value="1"/>
</dbReference>
<feature type="chain" id="PRO_5035790433" evidence="6">
    <location>
        <begin position="23"/>
        <end position="475"/>
    </location>
</feature>
<dbReference type="InterPro" id="IPR001314">
    <property type="entry name" value="Peptidase_S1A"/>
</dbReference>
<dbReference type="FunFam" id="2.40.10.10:FF:000047">
    <property type="entry name" value="Trypsin eta"/>
    <property type="match status" value="1"/>
</dbReference>
<dbReference type="PRINTS" id="PR00722">
    <property type="entry name" value="CHYMOTRYPSIN"/>
</dbReference>
<feature type="domain" description="Peptidase S1" evidence="7">
    <location>
        <begin position="155"/>
        <end position="392"/>
    </location>
</feature>
<comment type="caution">
    <text evidence="8">The sequence shown here is derived from an EMBL/GenBank/DDBJ whole genome shotgun (WGS) entry which is preliminary data.</text>
</comment>
<dbReference type="PANTHER" id="PTHR24253:SF118">
    <property type="entry name" value="AGAP002422-PA"/>
    <property type="match status" value="1"/>
</dbReference>
<evidence type="ECO:0000256" key="1">
    <source>
        <dbReference type="ARBA" id="ARBA00004613"/>
    </source>
</evidence>
<dbReference type="InterPro" id="IPR033116">
    <property type="entry name" value="TRYPSIN_SER"/>
</dbReference>
<feature type="region of interest" description="Disordered" evidence="5">
    <location>
        <begin position="99"/>
        <end position="126"/>
    </location>
</feature>
<keyword evidence="9" id="KW-1185">Reference proteome</keyword>
<keyword evidence="3" id="KW-1015">Disulfide bond</keyword>
<dbReference type="InterPro" id="IPR009003">
    <property type="entry name" value="Peptidase_S1_PA"/>
</dbReference>
<dbReference type="GO" id="GO:0004252">
    <property type="term" value="F:serine-type endopeptidase activity"/>
    <property type="evidence" value="ECO:0007669"/>
    <property type="project" value="InterPro"/>
</dbReference>
<dbReference type="SMART" id="SM00020">
    <property type="entry name" value="Tryp_SPc"/>
    <property type="match status" value="1"/>
</dbReference>
<keyword evidence="4" id="KW-0378">Hydrolase</keyword>
<name>A0A8T0EZK0_ARGBR</name>
<dbReference type="Pfam" id="PF00089">
    <property type="entry name" value="Trypsin"/>
    <property type="match status" value="1"/>
</dbReference>
<organism evidence="8 9">
    <name type="scientific">Argiope bruennichi</name>
    <name type="common">Wasp spider</name>
    <name type="synonym">Aranea bruennichi</name>
    <dbReference type="NCBI Taxonomy" id="94029"/>
    <lineage>
        <taxon>Eukaryota</taxon>
        <taxon>Metazoa</taxon>
        <taxon>Ecdysozoa</taxon>
        <taxon>Arthropoda</taxon>
        <taxon>Chelicerata</taxon>
        <taxon>Arachnida</taxon>
        <taxon>Araneae</taxon>
        <taxon>Araneomorphae</taxon>
        <taxon>Entelegynae</taxon>
        <taxon>Araneoidea</taxon>
        <taxon>Araneidae</taxon>
        <taxon>Argiope</taxon>
    </lineage>
</organism>
<dbReference type="InterPro" id="IPR001254">
    <property type="entry name" value="Trypsin_dom"/>
</dbReference>
<keyword evidence="6" id="KW-0732">Signal</keyword>
<dbReference type="Gene3D" id="2.40.10.10">
    <property type="entry name" value="Trypsin-like serine proteases"/>
    <property type="match status" value="1"/>
</dbReference>
<reference evidence="8" key="1">
    <citation type="journal article" date="2020" name="bioRxiv">
        <title>Chromosome-level reference genome of the European wasp spider Argiope bruennichi: a resource for studies on range expansion and evolutionary adaptation.</title>
        <authorList>
            <person name="Sheffer M.M."/>
            <person name="Hoppe A."/>
            <person name="Krehenwinkel H."/>
            <person name="Uhl G."/>
            <person name="Kuss A.W."/>
            <person name="Jensen L."/>
            <person name="Jensen C."/>
            <person name="Gillespie R.G."/>
            <person name="Hoff K.J."/>
            <person name="Prost S."/>
        </authorList>
    </citation>
    <scope>NUCLEOTIDE SEQUENCE</scope>
</reference>
<evidence type="ECO:0000313" key="8">
    <source>
        <dbReference type="EMBL" id="KAF8781762.1"/>
    </source>
</evidence>
<sequence length="475" mass="51686">MNCKIVLRLLTLVGHVLLLVQAIRFETPGKTPCPSADDTCVSITSCPVALTGFRKGEPPKVCGWKKEIPLVCCPQDNEDDNEPPTTRRKSGMISSISAEGCGFRDVNPRPLEAESNRESTDDQPVDIEPRNVEESTSHIPPTFPDFSFTFPVMSAVGGVPTPHKWPWMVAIFNSNKQKQLCGGAVIDDRHVLTASHCFAGRSLNPTLYTVKIGEIVLGSSNVSYNVQEIKMHENYRPRYYYDDIAIIRLAESLPSDVIPVCLPAEDTLSGGDNVTVLGWGDLSFGGPSTKILQEVGGLNVVNNKACNSKFKKISGIPFPRGITETFICAGLEEGGKDACQGDSGGPLLQEFDKDYWVLVGVVSFGYRCAEAGFPGVYTKVSAYLPWIQNFCKQHFIVAANDFLIQRINYCTSSTDSCIPLPSCPHALNQLNAGGYVDICGWDLEIPLVCRPNYIAHGIVITAAPAVVIAAAPVWQ</sequence>
<evidence type="ECO:0000313" key="9">
    <source>
        <dbReference type="Proteomes" id="UP000807504"/>
    </source>
</evidence>
<accession>A0A8T0EZK0</accession>
<dbReference type="PROSITE" id="PS00134">
    <property type="entry name" value="TRYPSIN_HIS"/>
    <property type="match status" value="1"/>
</dbReference>
<keyword evidence="2" id="KW-0964">Secreted</keyword>
<protein>
    <submittedName>
        <fullName evidence="8">Clotting factor B like protein</fullName>
    </submittedName>
</protein>
<reference evidence="8" key="2">
    <citation type="submission" date="2020-06" db="EMBL/GenBank/DDBJ databases">
        <authorList>
            <person name="Sheffer M."/>
        </authorList>
    </citation>
    <scope>NUCLEOTIDE SEQUENCE</scope>
</reference>
<feature type="signal peptide" evidence="6">
    <location>
        <begin position="1"/>
        <end position="22"/>
    </location>
</feature>
<dbReference type="PROSITE" id="PS00135">
    <property type="entry name" value="TRYPSIN_SER"/>
    <property type="match status" value="1"/>
</dbReference>
<evidence type="ECO:0000256" key="5">
    <source>
        <dbReference type="SAM" id="MobiDB-lite"/>
    </source>
</evidence>
<evidence type="ECO:0000256" key="2">
    <source>
        <dbReference type="ARBA" id="ARBA00022525"/>
    </source>
</evidence>
<evidence type="ECO:0000256" key="3">
    <source>
        <dbReference type="ARBA" id="ARBA00023157"/>
    </source>
</evidence>
<dbReference type="EMBL" id="JABXBU010001863">
    <property type="protein sequence ID" value="KAF8781762.1"/>
    <property type="molecule type" value="Genomic_DNA"/>
</dbReference>
<dbReference type="Proteomes" id="UP000807504">
    <property type="component" value="Unassembled WGS sequence"/>
</dbReference>
<keyword evidence="4" id="KW-0720">Serine protease</keyword>
<dbReference type="AlphaFoldDB" id="A0A8T0EZK0"/>
<dbReference type="PROSITE" id="PS50240">
    <property type="entry name" value="TRYPSIN_DOM"/>
    <property type="match status" value="1"/>
</dbReference>
<dbReference type="InterPro" id="IPR043504">
    <property type="entry name" value="Peptidase_S1_PA_chymotrypsin"/>
</dbReference>
<keyword evidence="4" id="KW-0645">Protease</keyword>
<evidence type="ECO:0000256" key="6">
    <source>
        <dbReference type="SAM" id="SignalP"/>
    </source>
</evidence>
<dbReference type="InterPro" id="IPR018114">
    <property type="entry name" value="TRYPSIN_HIS"/>
</dbReference>
<dbReference type="GO" id="GO:0016485">
    <property type="term" value="P:protein processing"/>
    <property type="evidence" value="ECO:0007669"/>
    <property type="project" value="UniProtKB-ARBA"/>
</dbReference>
<evidence type="ECO:0000259" key="7">
    <source>
        <dbReference type="PROSITE" id="PS50240"/>
    </source>
</evidence>
<dbReference type="SUPFAM" id="SSF50494">
    <property type="entry name" value="Trypsin-like serine proteases"/>
    <property type="match status" value="1"/>
</dbReference>
<gene>
    <name evidence="8" type="ORF">HNY73_012127</name>
</gene>
<feature type="compositionally biased region" description="Basic and acidic residues" evidence="5">
    <location>
        <begin position="111"/>
        <end position="120"/>
    </location>
</feature>
<proteinExistence type="predicted"/>
<dbReference type="GO" id="GO:0005576">
    <property type="term" value="C:extracellular region"/>
    <property type="evidence" value="ECO:0007669"/>
    <property type="project" value="UniProtKB-SubCell"/>
</dbReference>
<comment type="subcellular location">
    <subcellularLocation>
        <location evidence="1">Secreted</location>
    </subcellularLocation>
</comment>
<evidence type="ECO:0000256" key="4">
    <source>
        <dbReference type="RuleBase" id="RU363034"/>
    </source>
</evidence>
<dbReference type="CDD" id="cd00190">
    <property type="entry name" value="Tryp_SPc"/>
    <property type="match status" value="1"/>
</dbReference>